<reference evidence="5 6" key="1">
    <citation type="journal article" date="2019" name="Biochem. Eng. J.">
        <title>Metabolic engineering of the marine bacteria Neptunomonas concharum for the production of acetoin and meso-2,3-butanediol from acetate.</title>
        <authorList>
            <person name="Li W."/>
            <person name="Pu N."/>
            <person name="Liu C.-X."/>
            <person name="Yuan Q.-P."/>
            <person name="Li Z.-J."/>
        </authorList>
    </citation>
    <scope>NUCLEOTIDE SEQUENCE [LARGE SCALE GENOMIC DNA]</scope>
    <source>
        <strain evidence="5 6">JCM17730</strain>
    </source>
</reference>
<dbReference type="GO" id="GO:0003676">
    <property type="term" value="F:nucleic acid binding"/>
    <property type="evidence" value="ECO:0007669"/>
    <property type="project" value="InterPro"/>
</dbReference>
<keyword evidence="3 5" id="KW-0269">Exonuclease</keyword>
<keyword evidence="2" id="KW-0378">Hydrolase</keyword>
<dbReference type="EMBL" id="CP043869">
    <property type="protein sequence ID" value="QEQ96918.1"/>
    <property type="molecule type" value="Genomic_DNA"/>
</dbReference>
<dbReference type="Pfam" id="PF00929">
    <property type="entry name" value="RNase_T"/>
    <property type="match status" value="1"/>
</dbReference>
<evidence type="ECO:0000313" key="5">
    <source>
        <dbReference type="EMBL" id="QEQ96918.1"/>
    </source>
</evidence>
<dbReference type="PANTHER" id="PTHR30231">
    <property type="entry name" value="DNA POLYMERASE III SUBUNIT EPSILON"/>
    <property type="match status" value="1"/>
</dbReference>
<dbReference type="NCBIfam" id="NF006602">
    <property type="entry name" value="PRK09146.1"/>
    <property type="match status" value="1"/>
</dbReference>
<gene>
    <name evidence="5" type="ORF">F0U83_09405</name>
</gene>
<evidence type="ECO:0000259" key="4">
    <source>
        <dbReference type="SMART" id="SM00479"/>
    </source>
</evidence>
<organism evidence="5 6">
    <name type="scientific">Neptunomonas concharum</name>
    <dbReference type="NCBI Taxonomy" id="1031538"/>
    <lineage>
        <taxon>Bacteria</taxon>
        <taxon>Pseudomonadati</taxon>
        <taxon>Pseudomonadota</taxon>
        <taxon>Gammaproteobacteria</taxon>
        <taxon>Oceanospirillales</taxon>
        <taxon>Oceanospirillaceae</taxon>
        <taxon>Neptunomonas</taxon>
    </lineage>
</organism>
<dbReference type="OrthoDB" id="5497329at2"/>
<dbReference type="KEGG" id="ncu:F0U83_09405"/>
<dbReference type="RefSeq" id="WP_138988293.1">
    <property type="nucleotide sequence ID" value="NZ_CP043869.1"/>
</dbReference>
<proteinExistence type="predicted"/>
<dbReference type="InterPro" id="IPR012337">
    <property type="entry name" value="RNaseH-like_sf"/>
</dbReference>
<dbReference type="SMART" id="SM00479">
    <property type="entry name" value="EXOIII"/>
    <property type="match status" value="1"/>
</dbReference>
<name>A0A5P1RBD2_9GAMM</name>
<evidence type="ECO:0000256" key="3">
    <source>
        <dbReference type="ARBA" id="ARBA00022839"/>
    </source>
</evidence>
<sequence>MSRSEAIPSDWLHYYGQRAAQCQPGMLFDFYQHGVLHPDTPIAQAPMVAMDFETTGLSVDEAEIVSIGLVPFDLRRIYCAESKHWVVKPEQEMTEDSIVFHGITHSEVESAPPLESVLDQVLDAIAGKLVVVHYRYIERAFLNKAVMSILKEPVLFPMIDTMHLESIILQRQQHFWHKLLKKLLPSVRLGHCRSRYNLPHYDAHNALTDAVATAELLQAQIAHHFSADHAVKTYWV</sequence>
<dbReference type="CDD" id="cd06127">
    <property type="entry name" value="DEDDh"/>
    <property type="match status" value="1"/>
</dbReference>
<dbReference type="SUPFAM" id="SSF53098">
    <property type="entry name" value="Ribonuclease H-like"/>
    <property type="match status" value="1"/>
</dbReference>
<dbReference type="GO" id="GO:0006259">
    <property type="term" value="P:DNA metabolic process"/>
    <property type="evidence" value="ECO:0007669"/>
    <property type="project" value="UniProtKB-ARBA"/>
</dbReference>
<evidence type="ECO:0000256" key="2">
    <source>
        <dbReference type="ARBA" id="ARBA00022801"/>
    </source>
</evidence>
<dbReference type="Gene3D" id="3.30.420.10">
    <property type="entry name" value="Ribonuclease H-like superfamily/Ribonuclease H"/>
    <property type="match status" value="1"/>
</dbReference>
<dbReference type="AlphaFoldDB" id="A0A5P1RBD2"/>
<dbReference type="GO" id="GO:0008408">
    <property type="term" value="F:3'-5' exonuclease activity"/>
    <property type="evidence" value="ECO:0007669"/>
    <property type="project" value="TreeGrafter"/>
</dbReference>
<feature type="domain" description="Exonuclease" evidence="4">
    <location>
        <begin position="46"/>
        <end position="226"/>
    </location>
</feature>
<dbReference type="Proteomes" id="UP000324760">
    <property type="component" value="Chromosome"/>
</dbReference>
<keyword evidence="1" id="KW-0540">Nuclease</keyword>
<protein>
    <submittedName>
        <fullName evidence="5">3'-5' exonuclease</fullName>
    </submittedName>
</protein>
<evidence type="ECO:0000313" key="6">
    <source>
        <dbReference type="Proteomes" id="UP000324760"/>
    </source>
</evidence>
<accession>A0A5P1RBD2</accession>
<dbReference type="GO" id="GO:0005829">
    <property type="term" value="C:cytosol"/>
    <property type="evidence" value="ECO:0007669"/>
    <property type="project" value="TreeGrafter"/>
</dbReference>
<dbReference type="InterPro" id="IPR013520">
    <property type="entry name" value="Ribonucl_H"/>
</dbReference>
<dbReference type="PANTHER" id="PTHR30231:SF4">
    <property type="entry name" value="PROTEIN NEN2"/>
    <property type="match status" value="1"/>
</dbReference>
<keyword evidence="6" id="KW-1185">Reference proteome</keyword>
<evidence type="ECO:0000256" key="1">
    <source>
        <dbReference type="ARBA" id="ARBA00022722"/>
    </source>
</evidence>
<dbReference type="InterPro" id="IPR036397">
    <property type="entry name" value="RNaseH_sf"/>
</dbReference>